<dbReference type="InterPro" id="IPR020209">
    <property type="entry name" value="Cas6b_C"/>
</dbReference>
<comment type="caution">
    <text evidence="3">The sequence shown here is derived from an EMBL/GenBank/DDBJ whole genome shotgun (WGS) entry which is preliminary data.</text>
</comment>
<protein>
    <submittedName>
        <fullName evidence="3">CRISPR-associated endonuclease Cas6</fullName>
    </submittedName>
</protein>
<evidence type="ECO:0000313" key="3">
    <source>
        <dbReference type="EMBL" id="MFD2037560.1"/>
    </source>
</evidence>
<sequence>MPQILTTTIRFPEIQLQTRDAHKLRGYFGEYFKEHSPLLHNHYEDGSSRYKYPLVQYKVIDQVPVLVGFQEGADLLTSLFLKIKELNIEGKSFPIFSKNISHEQVEIGVIDDLIGYTFCNHWMALNSENHKTYLKSNPEEQHLMLNQILRGNILSFFKGVNVWLDDKIMVKGNFRPKTSKFKDQKMIVFQGDFVSNIALPNFVGVGKSVARGFGAIKKTH</sequence>
<gene>
    <name evidence="3" type="ORF">ACFSKL_22390</name>
</gene>
<proteinExistence type="predicted"/>
<evidence type="ECO:0000259" key="2">
    <source>
        <dbReference type="Pfam" id="PF17955"/>
    </source>
</evidence>
<dbReference type="GO" id="GO:0004519">
    <property type="term" value="F:endonuclease activity"/>
    <property type="evidence" value="ECO:0007669"/>
    <property type="project" value="UniProtKB-KW"/>
</dbReference>
<evidence type="ECO:0000259" key="1">
    <source>
        <dbReference type="Pfam" id="PF17262"/>
    </source>
</evidence>
<dbReference type="EMBL" id="JBHUHR010000050">
    <property type="protein sequence ID" value="MFD2037560.1"/>
    <property type="molecule type" value="Genomic_DNA"/>
</dbReference>
<dbReference type="Pfam" id="PF17262">
    <property type="entry name" value="Cas6b_C"/>
    <property type="match status" value="1"/>
</dbReference>
<dbReference type="Proteomes" id="UP001597361">
    <property type="component" value="Unassembled WGS sequence"/>
</dbReference>
<name>A0ABW4VXD3_9BACT</name>
<dbReference type="InterPro" id="IPR041528">
    <property type="entry name" value="Cas6b_N"/>
</dbReference>
<keyword evidence="3" id="KW-0378">Hydrolase</keyword>
<feature type="domain" description="Cas6b N-terminal" evidence="2">
    <location>
        <begin position="4"/>
        <end position="105"/>
    </location>
</feature>
<reference evidence="4" key="1">
    <citation type="journal article" date="2019" name="Int. J. Syst. Evol. Microbiol.">
        <title>The Global Catalogue of Microorganisms (GCM) 10K type strain sequencing project: providing services to taxonomists for standard genome sequencing and annotation.</title>
        <authorList>
            <consortium name="The Broad Institute Genomics Platform"/>
            <consortium name="The Broad Institute Genome Sequencing Center for Infectious Disease"/>
            <person name="Wu L."/>
            <person name="Ma J."/>
        </authorList>
    </citation>
    <scope>NUCLEOTIDE SEQUENCE [LARGE SCALE GENOMIC DNA]</scope>
    <source>
        <strain evidence="4">CGMCC 1.15180</strain>
    </source>
</reference>
<dbReference type="RefSeq" id="WP_376889540.1">
    <property type="nucleotide sequence ID" value="NZ_JBHUHR010000050.1"/>
</dbReference>
<keyword evidence="4" id="KW-1185">Reference proteome</keyword>
<accession>A0ABW4VXD3</accession>
<organism evidence="3 4">
    <name type="scientific">Belliella marina</name>
    <dbReference type="NCBI Taxonomy" id="1644146"/>
    <lineage>
        <taxon>Bacteria</taxon>
        <taxon>Pseudomonadati</taxon>
        <taxon>Bacteroidota</taxon>
        <taxon>Cytophagia</taxon>
        <taxon>Cytophagales</taxon>
        <taxon>Cyclobacteriaceae</taxon>
        <taxon>Belliella</taxon>
    </lineage>
</organism>
<keyword evidence="3" id="KW-0540">Nuclease</keyword>
<dbReference type="Pfam" id="PF17955">
    <property type="entry name" value="Cas6b_N"/>
    <property type="match status" value="1"/>
</dbReference>
<feature type="domain" description="Cas6b C-terminal" evidence="1">
    <location>
        <begin position="110"/>
        <end position="218"/>
    </location>
</feature>
<evidence type="ECO:0000313" key="4">
    <source>
        <dbReference type="Proteomes" id="UP001597361"/>
    </source>
</evidence>
<keyword evidence="3" id="KW-0255">Endonuclease</keyword>